<evidence type="ECO:0000256" key="4">
    <source>
        <dbReference type="ARBA" id="ARBA00012809"/>
    </source>
</evidence>
<keyword evidence="6 12" id="KW-0028">Amino-acid biosynthesis</keyword>
<dbReference type="InterPro" id="IPR004651">
    <property type="entry name" value="HisF"/>
</dbReference>
<comment type="subunit">
    <text evidence="3">Heterodimer of HisH and HisF.</text>
</comment>
<evidence type="ECO:0000256" key="7">
    <source>
        <dbReference type="ARBA" id="ARBA00023102"/>
    </source>
</evidence>
<dbReference type="Pfam" id="PF00977">
    <property type="entry name" value="His_biosynth"/>
    <property type="match status" value="1"/>
</dbReference>
<dbReference type="PANTHER" id="PTHR21235:SF2">
    <property type="entry name" value="IMIDAZOLE GLYCEROL PHOSPHATE SYNTHASE HISHF"/>
    <property type="match status" value="1"/>
</dbReference>
<accession>A1ZI94</accession>
<reference evidence="13 14" key="1">
    <citation type="submission" date="2007-01" db="EMBL/GenBank/DDBJ databases">
        <authorList>
            <person name="Haygood M."/>
            <person name="Podell S."/>
            <person name="Anderson C."/>
            <person name="Hopkinson B."/>
            <person name="Roe K."/>
            <person name="Barbeau K."/>
            <person name="Gaasterland T."/>
            <person name="Ferriera S."/>
            <person name="Johnson J."/>
            <person name="Kravitz S."/>
            <person name="Beeson K."/>
            <person name="Sutton G."/>
            <person name="Rogers Y.-H."/>
            <person name="Friedman R."/>
            <person name="Frazier M."/>
            <person name="Venter J.C."/>
        </authorList>
    </citation>
    <scope>NUCLEOTIDE SEQUENCE [LARGE SCALE GENOMIC DNA]</scope>
    <source>
        <strain evidence="13 14">ATCC 23134</strain>
    </source>
</reference>
<evidence type="ECO:0000313" key="14">
    <source>
        <dbReference type="Proteomes" id="UP000004095"/>
    </source>
</evidence>
<evidence type="ECO:0000256" key="9">
    <source>
        <dbReference type="ARBA" id="ARBA00025475"/>
    </source>
</evidence>
<dbReference type="GO" id="GO:0016833">
    <property type="term" value="F:oxo-acid-lyase activity"/>
    <property type="evidence" value="ECO:0007669"/>
    <property type="project" value="InterPro"/>
</dbReference>
<comment type="pathway">
    <text evidence="1">Amino-acid biosynthesis; L-histidine biosynthesis; L-histidine from 5-phospho-alpha-D-ribose 1-diphosphate: step 5/9.</text>
</comment>
<dbReference type="InterPro" id="IPR011060">
    <property type="entry name" value="RibuloseP-bd_barrel"/>
</dbReference>
<dbReference type="RefSeq" id="WP_004155529.1">
    <property type="nucleotide sequence ID" value="NZ_AAWS01000009.1"/>
</dbReference>
<dbReference type="AlphaFoldDB" id="A1ZI94"/>
<comment type="catalytic activity">
    <reaction evidence="11">
        <text>5-[(5-phospho-1-deoxy-D-ribulos-1-ylimino)methylamino]-1-(5-phospho-beta-D-ribosyl)imidazole-4-carboxamide + L-glutamine = D-erythro-1-(imidazol-4-yl)glycerol 3-phosphate + 5-amino-1-(5-phospho-beta-D-ribosyl)imidazole-4-carboxamide + L-glutamate + H(+)</text>
        <dbReference type="Rhea" id="RHEA:24793"/>
        <dbReference type="ChEBI" id="CHEBI:15378"/>
        <dbReference type="ChEBI" id="CHEBI:29985"/>
        <dbReference type="ChEBI" id="CHEBI:58278"/>
        <dbReference type="ChEBI" id="CHEBI:58359"/>
        <dbReference type="ChEBI" id="CHEBI:58475"/>
        <dbReference type="ChEBI" id="CHEBI:58525"/>
        <dbReference type="EC" id="4.3.2.10"/>
    </reaction>
</comment>
<keyword evidence="7 12" id="KW-0368">Histidine biosynthesis</keyword>
<evidence type="ECO:0000256" key="1">
    <source>
        <dbReference type="ARBA" id="ARBA00005091"/>
    </source>
</evidence>
<dbReference type="OrthoDB" id="9781903at2"/>
<dbReference type="CDD" id="cd04731">
    <property type="entry name" value="HisF"/>
    <property type="match status" value="1"/>
</dbReference>
<evidence type="ECO:0000256" key="8">
    <source>
        <dbReference type="ARBA" id="ARBA00023239"/>
    </source>
</evidence>
<keyword evidence="5" id="KW-0963">Cytoplasm</keyword>
<evidence type="ECO:0000256" key="5">
    <source>
        <dbReference type="ARBA" id="ARBA00022490"/>
    </source>
</evidence>
<dbReference type="eggNOG" id="COG0107">
    <property type="taxonomic scope" value="Bacteria"/>
</dbReference>
<evidence type="ECO:0000256" key="6">
    <source>
        <dbReference type="ARBA" id="ARBA00022605"/>
    </source>
</evidence>
<comment type="caution">
    <text evidence="13">The sequence shown here is derived from an EMBL/GenBank/DDBJ whole genome shotgun (WGS) entry which is preliminary data.</text>
</comment>
<dbReference type="PANTHER" id="PTHR21235">
    <property type="entry name" value="IMIDAZOLE GLYCEROL PHOSPHATE SYNTHASE SUBUNIT HISF/H IGP SYNTHASE SUBUNIT HISF/H"/>
    <property type="match status" value="1"/>
</dbReference>
<comment type="similarity">
    <text evidence="2 12">Belongs to the HisA/HisF family.</text>
</comment>
<dbReference type="SUPFAM" id="SSF51366">
    <property type="entry name" value="Ribulose-phoshate binding barrel"/>
    <property type="match status" value="1"/>
</dbReference>
<keyword evidence="14" id="KW-1185">Reference proteome</keyword>
<gene>
    <name evidence="13" type="ORF">M23134_05634</name>
</gene>
<keyword evidence="8 13" id="KW-0456">Lyase</keyword>
<dbReference type="InterPro" id="IPR050064">
    <property type="entry name" value="IGPS_HisA/HisF"/>
</dbReference>
<protein>
    <recommendedName>
        <fullName evidence="4">imidazole glycerol-phosphate synthase</fullName>
        <ecNumber evidence="4">4.3.2.10</ecNumber>
    </recommendedName>
    <alternativeName>
        <fullName evidence="10">IGP synthase cyclase subunit</fullName>
    </alternativeName>
</protein>
<dbReference type="EC" id="4.3.2.10" evidence="4"/>
<evidence type="ECO:0000256" key="3">
    <source>
        <dbReference type="ARBA" id="ARBA00011152"/>
    </source>
</evidence>
<dbReference type="EMBL" id="AAWS01000009">
    <property type="protein sequence ID" value="EAY29762.1"/>
    <property type="molecule type" value="Genomic_DNA"/>
</dbReference>
<evidence type="ECO:0000256" key="2">
    <source>
        <dbReference type="ARBA" id="ARBA00009667"/>
    </source>
</evidence>
<comment type="function">
    <text evidence="9">IGPS catalyzes the conversion of PRFAR and glutamine to IGP, AICAR and glutamate. The HisF subunit catalyzes the cyclization activity that produces IGP and AICAR from PRFAR using the ammonia provided by the HisH subunit.</text>
</comment>
<dbReference type="NCBIfam" id="NF038364">
    <property type="entry name" value="AglZ_HisF2_fam"/>
    <property type="match status" value="1"/>
</dbReference>
<evidence type="ECO:0000256" key="12">
    <source>
        <dbReference type="RuleBase" id="RU003657"/>
    </source>
</evidence>
<dbReference type="GO" id="GO:0000107">
    <property type="term" value="F:imidazoleglycerol-phosphate synthase activity"/>
    <property type="evidence" value="ECO:0007669"/>
    <property type="project" value="InterPro"/>
</dbReference>
<dbReference type="Proteomes" id="UP000004095">
    <property type="component" value="Unassembled WGS sequence"/>
</dbReference>
<dbReference type="Gene3D" id="3.20.20.70">
    <property type="entry name" value="Aldolase class I"/>
    <property type="match status" value="1"/>
</dbReference>
<dbReference type="UniPathway" id="UPA00031">
    <property type="reaction ID" value="UER00010"/>
</dbReference>
<organism evidence="13 14">
    <name type="scientific">Microscilla marina ATCC 23134</name>
    <dbReference type="NCBI Taxonomy" id="313606"/>
    <lineage>
        <taxon>Bacteria</taxon>
        <taxon>Pseudomonadati</taxon>
        <taxon>Bacteroidota</taxon>
        <taxon>Cytophagia</taxon>
        <taxon>Cytophagales</taxon>
        <taxon>Microscillaceae</taxon>
        <taxon>Microscilla</taxon>
    </lineage>
</organism>
<evidence type="ECO:0000256" key="11">
    <source>
        <dbReference type="ARBA" id="ARBA00047838"/>
    </source>
</evidence>
<evidence type="ECO:0000313" key="13">
    <source>
        <dbReference type="EMBL" id="EAY29762.1"/>
    </source>
</evidence>
<dbReference type="GO" id="GO:0000105">
    <property type="term" value="P:L-histidine biosynthetic process"/>
    <property type="evidence" value="ECO:0007669"/>
    <property type="project" value="UniProtKB-UniPathway"/>
</dbReference>
<dbReference type="InterPro" id="IPR013785">
    <property type="entry name" value="Aldolase_TIM"/>
</dbReference>
<proteinExistence type="inferred from homology"/>
<evidence type="ECO:0000256" key="10">
    <source>
        <dbReference type="ARBA" id="ARBA00030264"/>
    </source>
</evidence>
<name>A1ZI94_MICM2</name>
<sequence>MLKTRVIPCLLLRGESLIKTIKFDKYGYIGDPINTVRIFNELEVDELVFLDITATRENRPPNLDILREIADECFMPLAYGGGVKSVEDVRNILSIGLEKVVINSHAITNPNFITEIADTFGSQSIIASIDIKKNFWGKYEVLGVSGTKKTKLNYVEWAQELERLGAGELLITSMDREGTWKGYDVDLVRKITDSVSLPVIANGGAGNLQHIEEVVKQGNASAVALGSMVVYQGQDLGVLVNFPDRQKLSNIFG</sequence>
<dbReference type="InterPro" id="IPR006062">
    <property type="entry name" value="His_biosynth"/>
</dbReference>
<dbReference type="NCBIfam" id="TIGR03572">
    <property type="entry name" value="WbuZ"/>
    <property type="match status" value="1"/>
</dbReference>
<dbReference type="InterPro" id="IPR020021">
    <property type="entry name" value="Glycosyl_amidation-assoc_WbuZ"/>
</dbReference>